<proteinExistence type="predicted"/>
<evidence type="ECO:0000313" key="1">
    <source>
        <dbReference type="EMBL" id="PWN88450.1"/>
    </source>
</evidence>
<sequence length="604" mass="66785">MPPQQIDKCDLLARHDRSCSHRSKIVLLSAMYSAGPSSGSSAIDPGRHYRDGASELERKMQAMMAASSDQDSVDVDSEERISPFASLPVELLERCLQYAVLSSAKESADASALPPSSSSRRIFEHRVRARQAASLCLVCRQFDTWVRPLLYRAPIVRRARSFGRTLSSSSRLRRLVRDVTLETPIWSNQDENDVVAIFLAIRQSCRRLSVGPNEASLLPYLFQGEEERQQGEVGLKSHDEETEPASLKVLRVSWRPDEAEEEDASGLALRRLFMHQGQLSSTSSSSSTKRKARIQVEQLEIDVLSTWQVEQVFDHVFELLPELRTLSITLPYTFLQVHASRSGLMRQRWPGSGWSWEGRDLDDNMAERHEVNSELASQLLHVASASAPPMLEPSLFSPSMSSMVGSEGAAELDVVAKTTPMAPCPAHQLRAWLVRFLVNSHKNDMLLFRALAPPLALEKSWSTRASAAALCLGASLERALCPTQRATSSTGPIVEDADRAGQVEALARKALGDEGAILFPSQAFAHHGPAEYWAKVQGEAQRAWEQALPFDLGGLGQVGPSSGLDDDDASSDMEHDEELAEVRAFACLRWPQASEAFFHYNALI</sequence>
<evidence type="ECO:0000313" key="2">
    <source>
        <dbReference type="Proteomes" id="UP000245768"/>
    </source>
</evidence>
<protein>
    <submittedName>
        <fullName evidence="1">Uncharacterized protein</fullName>
    </submittedName>
</protein>
<gene>
    <name evidence="1" type="ORF">FA10DRAFT_163665</name>
</gene>
<dbReference type="RefSeq" id="XP_025375648.1">
    <property type="nucleotide sequence ID" value="XM_025518172.1"/>
</dbReference>
<dbReference type="AlphaFoldDB" id="A0A316YFX5"/>
<reference evidence="1 2" key="1">
    <citation type="journal article" date="2018" name="Mol. Biol. Evol.">
        <title>Broad Genomic Sampling Reveals a Smut Pathogenic Ancestry of the Fungal Clade Ustilaginomycotina.</title>
        <authorList>
            <person name="Kijpornyongpan T."/>
            <person name="Mondo S.J."/>
            <person name="Barry K."/>
            <person name="Sandor L."/>
            <person name="Lee J."/>
            <person name="Lipzen A."/>
            <person name="Pangilinan J."/>
            <person name="LaButti K."/>
            <person name="Hainaut M."/>
            <person name="Henrissat B."/>
            <person name="Grigoriev I.V."/>
            <person name="Spatafora J.W."/>
            <person name="Aime M.C."/>
        </authorList>
    </citation>
    <scope>NUCLEOTIDE SEQUENCE [LARGE SCALE GENOMIC DNA]</scope>
    <source>
        <strain evidence="1 2">MCA 4198</strain>
    </source>
</reference>
<dbReference type="GeneID" id="37040088"/>
<name>A0A316YFX5_9BASI</name>
<keyword evidence="2" id="KW-1185">Reference proteome</keyword>
<dbReference type="InParanoid" id="A0A316YFX5"/>
<dbReference type="EMBL" id="KZ819638">
    <property type="protein sequence ID" value="PWN88450.1"/>
    <property type="molecule type" value="Genomic_DNA"/>
</dbReference>
<organism evidence="1 2">
    <name type="scientific">Acaromyces ingoldii</name>
    <dbReference type="NCBI Taxonomy" id="215250"/>
    <lineage>
        <taxon>Eukaryota</taxon>
        <taxon>Fungi</taxon>
        <taxon>Dikarya</taxon>
        <taxon>Basidiomycota</taxon>
        <taxon>Ustilaginomycotina</taxon>
        <taxon>Exobasidiomycetes</taxon>
        <taxon>Exobasidiales</taxon>
        <taxon>Cryptobasidiaceae</taxon>
        <taxon>Acaromyces</taxon>
    </lineage>
</organism>
<dbReference type="Proteomes" id="UP000245768">
    <property type="component" value="Unassembled WGS sequence"/>
</dbReference>
<accession>A0A316YFX5</accession>
<dbReference type="OrthoDB" id="3204049at2759"/>